<accession>A0A0F9UVQ4</accession>
<dbReference type="PANTHER" id="PTHR43664">
    <property type="entry name" value="MONOAMINE OXIDASE-RELATED"/>
    <property type="match status" value="1"/>
</dbReference>
<dbReference type="InterPro" id="IPR052342">
    <property type="entry name" value="MCH/BMMD"/>
</dbReference>
<dbReference type="Gene3D" id="3.10.129.10">
    <property type="entry name" value="Hotdog Thioesterase"/>
    <property type="match status" value="1"/>
</dbReference>
<evidence type="ECO:0000313" key="2">
    <source>
        <dbReference type="EMBL" id="KKN65246.1"/>
    </source>
</evidence>
<name>A0A0F9UVQ4_9ZZZZ</name>
<organism evidence="2">
    <name type="scientific">marine sediment metagenome</name>
    <dbReference type="NCBI Taxonomy" id="412755"/>
    <lineage>
        <taxon>unclassified sequences</taxon>
        <taxon>metagenomes</taxon>
        <taxon>ecological metagenomes</taxon>
    </lineage>
</organism>
<comment type="caution">
    <text evidence="2">The sequence shown here is derived from an EMBL/GenBank/DDBJ whole genome shotgun (WGS) entry which is preliminary data.</text>
</comment>
<dbReference type="EMBL" id="LAZR01000530">
    <property type="protein sequence ID" value="KKN65246.1"/>
    <property type="molecule type" value="Genomic_DNA"/>
</dbReference>
<feature type="domain" description="MaoC-like" evidence="1">
    <location>
        <begin position="18"/>
        <end position="121"/>
    </location>
</feature>
<dbReference type="InterPro" id="IPR002539">
    <property type="entry name" value="MaoC-like_dom"/>
</dbReference>
<reference evidence="2" key="1">
    <citation type="journal article" date="2015" name="Nature">
        <title>Complex archaea that bridge the gap between prokaryotes and eukaryotes.</title>
        <authorList>
            <person name="Spang A."/>
            <person name="Saw J.H."/>
            <person name="Jorgensen S.L."/>
            <person name="Zaremba-Niedzwiedzka K."/>
            <person name="Martijn J."/>
            <person name="Lind A.E."/>
            <person name="van Eijk R."/>
            <person name="Schleper C."/>
            <person name="Guy L."/>
            <person name="Ettema T.J."/>
        </authorList>
    </citation>
    <scope>NUCLEOTIDE SEQUENCE</scope>
</reference>
<dbReference type="PANTHER" id="PTHR43664:SF1">
    <property type="entry name" value="BETA-METHYLMALYL-COA DEHYDRATASE"/>
    <property type="match status" value="1"/>
</dbReference>
<dbReference type="Pfam" id="PF01575">
    <property type="entry name" value="MaoC_dehydratas"/>
    <property type="match status" value="1"/>
</dbReference>
<dbReference type="AlphaFoldDB" id="A0A0F9UVQ4"/>
<sequence>MSTLETIGIGFPWEELPVGRAFKTQGRTITEADIVNFISSTGMLEVLFTNVEFLKDAGFTGRLVPGGQVFCFAEGLLFQTALQGVGVAFLSMDLDIKGPTFAGDTIHVEVEVIESRASKGKPGMGLVRTRNRVVKQDGSLVMEYTPLRLVKGRENLAGSIQYSD</sequence>
<dbReference type="SUPFAM" id="SSF54637">
    <property type="entry name" value="Thioesterase/thiol ester dehydrase-isomerase"/>
    <property type="match status" value="1"/>
</dbReference>
<proteinExistence type="predicted"/>
<evidence type="ECO:0000259" key="1">
    <source>
        <dbReference type="Pfam" id="PF01575"/>
    </source>
</evidence>
<gene>
    <name evidence="2" type="ORF">LCGC14_0483470</name>
</gene>
<protein>
    <recommendedName>
        <fullName evidence="1">MaoC-like domain-containing protein</fullName>
    </recommendedName>
</protein>
<dbReference type="InterPro" id="IPR029069">
    <property type="entry name" value="HotDog_dom_sf"/>
</dbReference>